<keyword evidence="8 19" id="KW-0812">Transmembrane</keyword>
<dbReference type="PANTHER" id="PTHR46552:SF1">
    <property type="entry name" value="NADH-UBIQUINONE OXIDOREDUCTASE CHAIN 2"/>
    <property type="match status" value="1"/>
</dbReference>
<keyword evidence="12 19" id="KW-1133">Transmembrane helix</keyword>
<reference evidence="21" key="1">
    <citation type="journal article" date="2019" name="Zool. Scr.">
        <title>Mitochondrial genome reorganization characterizes various lineages of mesostigmatid mites (Acari: Parasitiformes).</title>
        <authorList>
            <person name="Li W.-N."/>
            <person name="Shao R."/>
            <person name="Zhang Q."/>
            <person name="Deng W."/>
            <person name="Xue X.-F."/>
        </authorList>
    </citation>
    <scope>NUCLEOTIDE SEQUENCE</scope>
</reference>
<keyword evidence="9" id="KW-0999">Mitochondrion inner membrane</keyword>
<comment type="function">
    <text evidence="1">Core subunit of the mitochondrial membrane respiratory chain NADH dehydrogenase (Complex I) that is believed to belong to the minimal assembly required for catalysis. Complex I functions in the transfer of electrons from NADH to the respiratory chain. The immediate electron acceptor for the enzyme is believed to be ubiquinone.</text>
</comment>
<feature type="transmembrane region" description="Helical" evidence="19">
    <location>
        <begin position="141"/>
        <end position="162"/>
    </location>
</feature>
<evidence type="ECO:0000256" key="19">
    <source>
        <dbReference type="SAM" id="Phobius"/>
    </source>
</evidence>
<evidence type="ECO:0000256" key="17">
    <source>
        <dbReference type="ARBA" id="ARBA00031028"/>
    </source>
</evidence>
<comment type="similarity">
    <text evidence="3">Belongs to the complex I subunit 2 family.</text>
</comment>
<feature type="transmembrane region" description="Helical" evidence="19">
    <location>
        <begin position="192"/>
        <end position="214"/>
    </location>
</feature>
<dbReference type="GO" id="GO:0006120">
    <property type="term" value="P:mitochondrial electron transport, NADH to ubiquinone"/>
    <property type="evidence" value="ECO:0007669"/>
    <property type="project" value="TreeGrafter"/>
</dbReference>
<keyword evidence="10" id="KW-1278">Translocase</keyword>
<evidence type="ECO:0000256" key="1">
    <source>
        <dbReference type="ARBA" id="ARBA00003257"/>
    </source>
</evidence>
<keyword evidence="14" id="KW-0830">Ubiquinone</keyword>
<dbReference type="AlphaFoldDB" id="A0A6B9WFU9"/>
<keyword evidence="7" id="KW-0679">Respiratory chain</keyword>
<proteinExistence type="inferred from homology"/>
<accession>A0A6B9WFU9</accession>
<dbReference type="GO" id="GO:0008137">
    <property type="term" value="F:NADH dehydrogenase (ubiquinone) activity"/>
    <property type="evidence" value="ECO:0007669"/>
    <property type="project" value="UniProtKB-EC"/>
</dbReference>
<evidence type="ECO:0000259" key="20">
    <source>
        <dbReference type="Pfam" id="PF00361"/>
    </source>
</evidence>
<keyword evidence="6" id="KW-0813">Transport</keyword>
<feature type="transmembrane region" description="Helical" evidence="19">
    <location>
        <begin position="60"/>
        <end position="77"/>
    </location>
</feature>
<evidence type="ECO:0000256" key="8">
    <source>
        <dbReference type="ARBA" id="ARBA00022692"/>
    </source>
</evidence>
<evidence type="ECO:0000256" key="6">
    <source>
        <dbReference type="ARBA" id="ARBA00022448"/>
    </source>
</evidence>
<sequence length="317" mass="38137">MFFMSWIFILSILLNIYSFNMTFSSMNWFSLWFSLEINMISFIPLMFNKNYSSSTSMMKYFIIQVIASNIIMFSFMFSNKNFLFEIQNLFLMFSLLMKMGASPFHFWFPQISISISWMPSFFLLCTTQKLIPLYIMNNLYLNSYFLLFCYMNMFFGSLMIFFQSSMKKIIAYSSISHISWILSIILMNNNWLFYWIMYSCILLSGMTSFQMFNIKSINQMLFMEKMMSVFFIIFFLSMSGIPPLTGFLMKIFVLDLINNNIILSLFLIFSSFMNSFFYLRSCYMIFIKNFKKKKLINNNNFMLFNLMMILMMPFIFF</sequence>
<evidence type="ECO:0000256" key="11">
    <source>
        <dbReference type="ARBA" id="ARBA00022982"/>
    </source>
</evidence>
<dbReference type="InterPro" id="IPR001750">
    <property type="entry name" value="ND/Mrp_TM"/>
</dbReference>
<evidence type="ECO:0000256" key="4">
    <source>
        <dbReference type="ARBA" id="ARBA00012944"/>
    </source>
</evidence>
<dbReference type="EC" id="7.1.1.2" evidence="4"/>
<evidence type="ECO:0000256" key="14">
    <source>
        <dbReference type="ARBA" id="ARBA00023075"/>
    </source>
</evidence>
<feature type="transmembrane region" description="Helical" evidence="19">
    <location>
        <begin position="261"/>
        <end position="279"/>
    </location>
</feature>
<comment type="subcellular location">
    <subcellularLocation>
        <location evidence="2">Mitochondrion inner membrane</location>
        <topology evidence="2">Multi-pass membrane protein</topology>
    </subcellularLocation>
</comment>
<evidence type="ECO:0000256" key="2">
    <source>
        <dbReference type="ARBA" id="ARBA00004448"/>
    </source>
</evidence>
<evidence type="ECO:0000313" key="21">
    <source>
        <dbReference type="EMBL" id="QHQ98547.1"/>
    </source>
</evidence>
<evidence type="ECO:0000256" key="16">
    <source>
        <dbReference type="ARBA" id="ARBA00023136"/>
    </source>
</evidence>
<evidence type="ECO:0000256" key="15">
    <source>
        <dbReference type="ARBA" id="ARBA00023128"/>
    </source>
</evidence>
<keyword evidence="13" id="KW-0520">NAD</keyword>
<comment type="catalytic activity">
    <reaction evidence="18">
        <text>a ubiquinone + NADH + 5 H(+)(in) = a ubiquinol + NAD(+) + 4 H(+)(out)</text>
        <dbReference type="Rhea" id="RHEA:29091"/>
        <dbReference type="Rhea" id="RHEA-COMP:9565"/>
        <dbReference type="Rhea" id="RHEA-COMP:9566"/>
        <dbReference type="ChEBI" id="CHEBI:15378"/>
        <dbReference type="ChEBI" id="CHEBI:16389"/>
        <dbReference type="ChEBI" id="CHEBI:17976"/>
        <dbReference type="ChEBI" id="CHEBI:57540"/>
        <dbReference type="ChEBI" id="CHEBI:57945"/>
        <dbReference type="EC" id="7.1.1.2"/>
    </reaction>
</comment>
<feature type="transmembrane region" description="Helical" evidence="19">
    <location>
        <begin position="169"/>
        <end position="186"/>
    </location>
</feature>
<feature type="transmembrane region" description="Helical" evidence="19">
    <location>
        <begin position="28"/>
        <end position="48"/>
    </location>
</feature>
<evidence type="ECO:0000256" key="12">
    <source>
        <dbReference type="ARBA" id="ARBA00022989"/>
    </source>
</evidence>
<evidence type="ECO:0000256" key="13">
    <source>
        <dbReference type="ARBA" id="ARBA00023027"/>
    </source>
</evidence>
<dbReference type="EMBL" id="MK270527">
    <property type="protein sequence ID" value="QHQ98547.1"/>
    <property type="molecule type" value="Genomic_DNA"/>
</dbReference>
<keyword evidence="16 19" id="KW-0472">Membrane</keyword>
<evidence type="ECO:0000256" key="10">
    <source>
        <dbReference type="ARBA" id="ARBA00022967"/>
    </source>
</evidence>
<dbReference type="PANTHER" id="PTHR46552">
    <property type="entry name" value="NADH-UBIQUINONE OXIDOREDUCTASE CHAIN 2"/>
    <property type="match status" value="1"/>
</dbReference>
<protein>
    <recommendedName>
        <fullName evidence="5">NADH-ubiquinone oxidoreductase chain 2</fullName>
        <ecNumber evidence="4">7.1.1.2</ecNumber>
    </recommendedName>
    <alternativeName>
        <fullName evidence="17">NADH dehydrogenase subunit 2</fullName>
    </alternativeName>
</protein>
<dbReference type="InterPro" id="IPR050175">
    <property type="entry name" value="Complex_I_Subunit_2"/>
</dbReference>
<evidence type="ECO:0000256" key="18">
    <source>
        <dbReference type="ARBA" id="ARBA00049551"/>
    </source>
</evidence>
<evidence type="ECO:0000256" key="9">
    <source>
        <dbReference type="ARBA" id="ARBA00022792"/>
    </source>
</evidence>
<organism evidence="21">
    <name type="scientific">Macrocheles nataliae</name>
    <dbReference type="NCBI Taxonomy" id="2058476"/>
    <lineage>
        <taxon>Eukaryota</taxon>
        <taxon>Metazoa</taxon>
        <taxon>Ecdysozoa</taxon>
        <taxon>Arthropoda</taxon>
        <taxon>Chelicerata</taxon>
        <taxon>Arachnida</taxon>
        <taxon>Acari</taxon>
        <taxon>Parasitiformes</taxon>
        <taxon>Mesostigmata</taxon>
        <taxon>Gamasina</taxon>
        <taxon>Eviphidoidea</taxon>
        <taxon>Macrochelidae</taxon>
        <taxon>Macrocheles</taxon>
    </lineage>
</organism>
<evidence type="ECO:0000256" key="3">
    <source>
        <dbReference type="ARBA" id="ARBA00007012"/>
    </source>
</evidence>
<feature type="transmembrane region" description="Helical" evidence="19">
    <location>
        <begin position="300"/>
        <end position="316"/>
    </location>
</feature>
<keyword evidence="11" id="KW-0249">Electron transport</keyword>
<evidence type="ECO:0000256" key="5">
    <source>
        <dbReference type="ARBA" id="ARBA00021008"/>
    </source>
</evidence>
<keyword evidence="15 21" id="KW-0496">Mitochondrion</keyword>
<evidence type="ECO:0000256" key="7">
    <source>
        <dbReference type="ARBA" id="ARBA00022660"/>
    </source>
</evidence>
<gene>
    <name evidence="21" type="primary">nad2</name>
</gene>
<feature type="transmembrane region" description="Helical" evidence="19">
    <location>
        <begin position="226"/>
        <end position="249"/>
    </location>
</feature>
<name>A0A6B9WFU9_9ACAR</name>
<geneLocation type="mitochondrion" evidence="21"/>
<feature type="transmembrane region" description="Helical" evidence="19">
    <location>
        <begin position="89"/>
        <end position="108"/>
    </location>
</feature>
<dbReference type="Pfam" id="PF00361">
    <property type="entry name" value="Proton_antipo_M"/>
    <property type="match status" value="1"/>
</dbReference>
<feature type="domain" description="NADH:quinone oxidoreductase/Mrp antiporter transmembrane" evidence="20">
    <location>
        <begin position="25"/>
        <end position="271"/>
    </location>
</feature>
<dbReference type="GO" id="GO:0005743">
    <property type="term" value="C:mitochondrial inner membrane"/>
    <property type="evidence" value="ECO:0007669"/>
    <property type="project" value="UniProtKB-SubCell"/>
</dbReference>